<protein>
    <submittedName>
        <fullName evidence="2">SHOCT domain-containing protein</fullName>
    </submittedName>
</protein>
<evidence type="ECO:0000259" key="1">
    <source>
        <dbReference type="Pfam" id="PF09851"/>
    </source>
</evidence>
<dbReference type="Pfam" id="PF09851">
    <property type="entry name" value="SHOCT"/>
    <property type="match status" value="1"/>
</dbReference>
<dbReference type="Proteomes" id="UP000292886">
    <property type="component" value="Chromosome"/>
</dbReference>
<accession>A0A4P6YVP9</accession>
<dbReference type="InterPro" id="IPR018649">
    <property type="entry name" value="SHOCT"/>
</dbReference>
<name>A0A4P6YVP9_9LACO</name>
<reference evidence="3" key="1">
    <citation type="submission" date="2019-03" db="EMBL/GenBank/DDBJ databases">
        <title>Weissella sp. 26KH-42 Genome sequencing.</title>
        <authorList>
            <person name="Heo J."/>
            <person name="Kim S.-J."/>
            <person name="Kim J.-S."/>
            <person name="Hong S.-B."/>
            <person name="Kwon S.-W."/>
        </authorList>
    </citation>
    <scope>NUCLEOTIDE SEQUENCE [LARGE SCALE GENOMIC DNA]</scope>
    <source>
        <strain evidence="3">26KH-42</strain>
    </source>
</reference>
<sequence length="228" mass="24863">MDITMGFMDKLKGSVKEQVSKAKEAAAENKAVAKADTDMRMLLLQQFTPNEKVAGSLAVDKNNHIFKLPGLTNLPYKFDELRDFELQEDGATVTSGGVGRAVAFGALTGGVGAIVGGITGRKTKDVVNELKIKLNINTSNEIKVEYITLIPKPVKRKSNTYKVATKTTDQILALLQYIVDNNSDDEVVAQEVQAAVSPADELRKYKSLLDDGIITQDEFNKKKSELLG</sequence>
<dbReference type="KEGG" id="wei:EQG49_11030"/>
<dbReference type="AlphaFoldDB" id="A0A4P6YVP9"/>
<evidence type="ECO:0000313" key="2">
    <source>
        <dbReference type="EMBL" id="QBO36939.1"/>
    </source>
</evidence>
<evidence type="ECO:0000313" key="3">
    <source>
        <dbReference type="Proteomes" id="UP000292886"/>
    </source>
</evidence>
<organism evidence="2 3">
    <name type="scientific">Periweissella cryptocerci</name>
    <dbReference type="NCBI Taxonomy" id="2506420"/>
    <lineage>
        <taxon>Bacteria</taxon>
        <taxon>Bacillati</taxon>
        <taxon>Bacillota</taxon>
        <taxon>Bacilli</taxon>
        <taxon>Lactobacillales</taxon>
        <taxon>Lactobacillaceae</taxon>
        <taxon>Periweissella</taxon>
    </lineage>
</organism>
<dbReference type="EMBL" id="CP037940">
    <property type="protein sequence ID" value="QBO36939.1"/>
    <property type="molecule type" value="Genomic_DNA"/>
</dbReference>
<dbReference type="OrthoDB" id="1908357at2"/>
<gene>
    <name evidence="2" type="ORF">EQG49_11030</name>
</gene>
<proteinExistence type="predicted"/>
<feature type="domain" description="SHOCT" evidence="1">
    <location>
        <begin position="200"/>
        <end position="227"/>
    </location>
</feature>
<keyword evidence="3" id="KW-1185">Reference proteome</keyword>